<dbReference type="GO" id="GO:0016671">
    <property type="term" value="F:oxidoreductase activity, acting on a sulfur group of donors, disulfide as acceptor"/>
    <property type="evidence" value="ECO:0007669"/>
    <property type="project" value="InterPro"/>
</dbReference>
<reference evidence="7 8" key="1">
    <citation type="submission" date="2018-11" db="EMBL/GenBank/DDBJ databases">
        <authorList>
            <consortium name="Pathogen Informatics"/>
        </authorList>
    </citation>
    <scope>NUCLEOTIDE SEQUENCE [LARGE SCALE GENOMIC DNA]</scope>
</reference>
<evidence type="ECO:0000256" key="6">
    <source>
        <dbReference type="SAM" id="Phobius"/>
    </source>
</evidence>
<organism evidence="8 9">
    <name type="scientific">Heligmosomoides polygyrus</name>
    <name type="common">Parasitic roundworm</name>
    <dbReference type="NCBI Taxonomy" id="6339"/>
    <lineage>
        <taxon>Eukaryota</taxon>
        <taxon>Metazoa</taxon>
        <taxon>Ecdysozoa</taxon>
        <taxon>Nematoda</taxon>
        <taxon>Chromadorea</taxon>
        <taxon>Rhabditida</taxon>
        <taxon>Rhabditina</taxon>
        <taxon>Rhabditomorpha</taxon>
        <taxon>Strongyloidea</taxon>
        <taxon>Heligmosomidae</taxon>
        <taxon>Heligmosomoides</taxon>
    </lineage>
</organism>
<evidence type="ECO:0000313" key="8">
    <source>
        <dbReference type="Proteomes" id="UP000050761"/>
    </source>
</evidence>
<keyword evidence="4" id="KW-0732">Signal</keyword>
<evidence type="ECO:0000256" key="4">
    <source>
        <dbReference type="ARBA" id="ARBA00022729"/>
    </source>
</evidence>
<comment type="similarity">
    <text evidence="2">Belongs to the GILT family.</text>
</comment>
<dbReference type="PANTHER" id="PTHR13234">
    <property type="entry name" value="GAMMA-INTERFERON INDUCIBLE LYSOSOMAL THIOL REDUCTASE GILT"/>
    <property type="match status" value="1"/>
</dbReference>
<dbReference type="GO" id="GO:0005576">
    <property type="term" value="C:extracellular region"/>
    <property type="evidence" value="ECO:0007669"/>
    <property type="project" value="UniProtKB-SubCell"/>
</dbReference>
<keyword evidence="8" id="KW-1185">Reference proteome</keyword>
<protein>
    <submittedName>
        <fullName evidence="9">Saposin B-type domain-containing protein</fullName>
    </submittedName>
</protein>
<evidence type="ECO:0000256" key="5">
    <source>
        <dbReference type="ARBA" id="ARBA00023180"/>
    </source>
</evidence>
<name>A0A183G676_HELPZ</name>
<dbReference type="WBParaSite" id="HPBE_0001718401-mRNA-1">
    <property type="protein sequence ID" value="HPBE_0001718401-mRNA-1"/>
    <property type="gene ID" value="HPBE_0001718401"/>
</dbReference>
<proteinExistence type="inferred from homology"/>
<reference evidence="9" key="2">
    <citation type="submission" date="2019-09" db="UniProtKB">
        <authorList>
            <consortium name="WormBaseParasite"/>
        </authorList>
    </citation>
    <scope>IDENTIFICATION</scope>
</reference>
<evidence type="ECO:0000256" key="3">
    <source>
        <dbReference type="ARBA" id="ARBA00022525"/>
    </source>
</evidence>
<keyword evidence="5" id="KW-0325">Glycoprotein</keyword>
<dbReference type="InterPro" id="IPR004911">
    <property type="entry name" value="Interferon-induced_GILT"/>
</dbReference>
<dbReference type="PANTHER" id="PTHR13234:SF8">
    <property type="entry name" value="GAMMA-INTERFERON-INDUCIBLE LYSOSOMAL THIOL REDUCTASE"/>
    <property type="match status" value="1"/>
</dbReference>
<evidence type="ECO:0000256" key="1">
    <source>
        <dbReference type="ARBA" id="ARBA00004613"/>
    </source>
</evidence>
<gene>
    <name evidence="7" type="ORF">HPBE_LOCUS17183</name>
</gene>
<comment type="subcellular location">
    <subcellularLocation>
        <location evidence="1">Secreted</location>
    </subcellularLocation>
</comment>
<accession>A0A183G676</accession>
<keyword evidence="3" id="KW-0964">Secreted</keyword>
<keyword evidence="6" id="KW-1133">Transmembrane helix</keyword>
<evidence type="ECO:0000256" key="2">
    <source>
        <dbReference type="ARBA" id="ARBA00005679"/>
    </source>
</evidence>
<sequence length="172" mass="19696">NICTCACTQWGGRLTSNSEFATSRSVSGIEALTCSYLASTHNQRINITVLLEALCPDCQRWIVEELYPHVFKNFMDFVNIEFVPYGNARIVVSYATLLSQFIFAPHILSFCVAFCFPFYLQYRAYIWSFDEKNGFERSKAAFYITLKKIEPANIMCKLFKSLSNLTVLNSMP</sequence>
<dbReference type="OrthoDB" id="958254at2759"/>
<dbReference type="Proteomes" id="UP000050761">
    <property type="component" value="Unassembled WGS sequence"/>
</dbReference>
<dbReference type="AlphaFoldDB" id="A0A183G676"/>
<dbReference type="EMBL" id="UZAH01029843">
    <property type="protein sequence ID" value="VDP08167.1"/>
    <property type="molecule type" value="Genomic_DNA"/>
</dbReference>
<evidence type="ECO:0000313" key="7">
    <source>
        <dbReference type="EMBL" id="VDP08167.1"/>
    </source>
</evidence>
<accession>A0A3P8A2Z4</accession>
<feature type="transmembrane region" description="Helical" evidence="6">
    <location>
        <begin position="101"/>
        <end position="120"/>
    </location>
</feature>
<keyword evidence="6" id="KW-0472">Membrane</keyword>
<evidence type="ECO:0000313" key="9">
    <source>
        <dbReference type="WBParaSite" id="HPBE_0001718401-mRNA-1"/>
    </source>
</evidence>
<dbReference type="Pfam" id="PF03227">
    <property type="entry name" value="GILT"/>
    <property type="match status" value="1"/>
</dbReference>
<keyword evidence="6" id="KW-0812">Transmembrane</keyword>